<evidence type="ECO:0000313" key="2">
    <source>
        <dbReference type="Proteomes" id="UP000077405"/>
    </source>
</evidence>
<sequence>MNVANIARRLVAGEFHYALGRFETVRRGYSALRRLSPRSRQRAPAGPPVALPTLPVSVFTGRTADRALADLRRDSIATGFDLPRAMVEEMVEFATHSPLQRRLRDERMFHRHEVRNGRLADASPAVMGIVPDPLDCPAVRRVCRDPLLMECAGAFLGFPATKIIPRLFWSFVTDAGDDERRQSGQTIDWHYDVHDFHFCSAQFYLTDVSPGAGEHELVRGSHHGKSLRMLLGSANARDEELFTRFARDRILKVAGPAGTGFLEDTSCYHRAVPPADRDRLMLQLWLS</sequence>
<gene>
    <name evidence="1" type="ORF">A6A40_09775</name>
</gene>
<proteinExistence type="predicted"/>
<accession>A0A160JGP0</accession>
<keyword evidence="2" id="KW-1185">Reference proteome</keyword>
<organism evidence="1 2">
    <name type="scientific">Azospirillum humicireducens</name>
    <dbReference type="NCBI Taxonomy" id="1226968"/>
    <lineage>
        <taxon>Bacteria</taxon>
        <taxon>Pseudomonadati</taxon>
        <taxon>Pseudomonadota</taxon>
        <taxon>Alphaproteobacteria</taxon>
        <taxon>Rhodospirillales</taxon>
        <taxon>Azospirillaceae</taxon>
        <taxon>Azospirillum</taxon>
    </lineage>
</organism>
<dbReference type="AlphaFoldDB" id="A0A160JGP0"/>
<dbReference type="EMBL" id="CP015285">
    <property type="protein sequence ID" value="ANC92163.1"/>
    <property type="molecule type" value="Genomic_DNA"/>
</dbReference>
<dbReference type="OrthoDB" id="324927at2"/>
<dbReference type="SUPFAM" id="SSF51197">
    <property type="entry name" value="Clavaminate synthase-like"/>
    <property type="match status" value="1"/>
</dbReference>
<dbReference type="KEGG" id="ahu:A6A40_09775"/>
<dbReference type="RefSeq" id="WP_063635224.1">
    <property type="nucleotide sequence ID" value="NZ_CP015285.1"/>
</dbReference>
<protein>
    <recommendedName>
        <fullName evidence="3">Phytanoyl-CoA dioxygenase</fullName>
    </recommendedName>
</protein>
<reference evidence="1 2" key="1">
    <citation type="journal article" date="2013" name="Int. J. Syst. Evol. Microbiol.">
        <title>Azospirillum humicireducens sp. nov., a nitrogen-fixing bacterium isolated from a microbial fuel cell.</title>
        <authorList>
            <person name="Zhou S."/>
            <person name="Han L."/>
            <person name="Wang Y."/>
            <person name="Yang G."/>
            <person name="Zhuang L."/>
            <person name="Hu P."/>
        </authorList>
    </citation>
    <scope>NUCLEOTIDE SEQUENCE [LARGE SCALE GENOMIC DNA]</scope>
    <source>
        <strain evidence="1 2">SgZ-5</strain>
    </source>
</reference>
<dbReference type="STRING" id="1226968.A6A40_09775"/>
<evidence type="ECO:0000313" key="1">
    <source>
        <dbReference type="EMBL" id="ANC92163.1"/>
    </source>
</evidence>
<dbReference type="Proteomes" id="UP000077405">
    <property type="component" value="Chromosome"/>
</dbReference>
<evidence type="ECO:0008006" key="3">
    <source>
        <dbReference type="Google" id="ProtNLM"/>
    </source>
</evidence>
<name>A0A160JGP0_9PROT</name>
<dbReference type="Gene3D" id="2.60.120.620">
    <property type="entry name" value="q2cbj1_9rhob like domain"/>
    <property type="match status" value="1"/>
</dbReference>